<comment type="caution">
    <text evidence="1">The sequence shown here is derived from an EMBL/GenBank/DDBJ whole genome shotgun (WGS) entry which is preliminary data.</text>
</comment>
<dbReference type="Proteomes" id="UP001158067">
    <property type="component" value="Unassembled WGS sequence"/>
</dbReference>
<evidence type="ECO:0000313" key="1">
    <source>
        <dbReference type="EMBL" id="SMP70842.1"/>
    </source>
</evidence>
<protein>
    <submittedName>
        <fullName evidence="1">Uncharacterized protein</fullName>
    </submittedName>
</protein>
<reference evidence="1 2" key="1">
    <citation type="submission" date="2017-05" db="EMBL/GenBank/DDBJ databases">
        <authorList>
            <person name="Varghese N."/>
            <person name="Submissions S."/>
        </authorList>
    </citation>
    <scope>NUCLEOTIDE SEQUENCE [LARGE SCALE GENOMIC DNA]</scope>
    <source>
        <strain evidence="1 2">DSM 25457</strain>
    </source>
</reference>
<name>A0ABY1QKV4_9BACT</name>
<keyword evidence="2" id="KW-1185">Reference proteome</keyword>
<accession>A0ABY1QKV4</accession>
<evidence type="ECO:0000313" key="2">
    <source>
        <dbReference type="Proteomes" id="UP001158067"/>
    </source>
</evidence>
<proteinExistence type="predicted"/>
<gene>
    <name evidence="1" type="ORF">SAMN06265222_113142</name>
</gene>
<organism evidence="1 2">
    <name type="scientific">Neorhodopirellula lusitana</name>
    <dbReference type="NCBI Taxonomy" id="445327"/>
    <lineage>
        <taxon>Bacteria</taxon>
        <taxon>Pseudomonadati</taxon>
        <taxon>Planctomycetota</taxon>
        <taxon>Planctomycetia</taxon>
        <taxon>Pirellulales</taxon>
        <taxon>Pirellulaceae</taxon>
        <taxon>Neorhodopirellula</taxon>
    </lineage>
</organism>
<dbReference type="EMBL" id="FXUG01000013">
    <property type="protein sequence ID" value="SMP70842.1"/>
    <property type="molecule type" value="Genomic_DNA"/>
</dbReference>
<sequence length="35" mass="4205">MAPYGHYMDDAWHLMDIMDVLWTVMLVYSEDTNCH</sequence>